<keyword evidence="3" id="KW-1185">Reference proteome</keyword>
<proteinExistence type="predicted"/>
<dbReference type="EMBL" id="JACOPE010000001">
    <property type="protein sequence ID" value="MBC5683951.1"/>
    <property type="molecule type" value="Genomic_DNA"/>
</dbReference>
<evidence type="ECO:0000256" key="1">
    <source>
        <dbReference type="SAM" id="SignalP"/>
    </source>
</evidence>
<dbReference type="PROSITE" id="PS51257">
    <property type="entry name" value="PROKAR_LIPOPROTEIN"/>
    <property type="match status" value="1"/>
</dbReference>
<keyword evidence="1" id="KW-0732">Signal</keyword>
<evidence type="ECO:0000313" key="2">
    <source>
        <dbReference type="EMBL" id="MBC5683951.1"/>
    </source>
</evidence>
<gene>
    <name evidence="2" type="ORF">H8S40_10295</name>
</gene>
<accession>A0ABR7G940</accession>
<feature type="signal peptide" evidence="1">
    <location>
        <begin position="1"/>
        <end position="27"/>
    </location>
</feature>
<dbReference type="Proteomes" id="UP000631576">
    <property type="component" value="Unassembled WGS sequence"/>
</dbReference>
<sequence>MEKNLKCLGVFSHLVLAAALLLLTACGNDSPKMVITTQNGITTYEGKFEPERYIEAHIRSDG</sequence>
<reference evidence="2 3" key="1">
    <citation type="submission" date="2020-08" db="EMBL/GenBank/DDBJ databases">
        <title>Genome public.</title>
        <authorList>
            <person name="Liu C."/>
            <person name="Sun Q."/>
        </authorList>
    </citation>
    <scope>NUCLEOTIDE SEQUENCE [LARGE SCALE GENOMIC DNA]</scope>
    <source>
        <strain evidence="2 3">NSJ-13</strain>
    </source>
</reference>
<evidence type="ECO:0000313" key="3">
    <source>
        <dbReference type="Proteomes" id="UP000631576"/>
    </source>
</evidence>
<comment type="caution">
    <text evidence="2">The sequence shown here is derived from an EMBL/GenBank/DDBJ whole genome shotgun (WGS) entry which is preliminary data.</text>
</comment>
<name>A0ABR7G940_9FIRM</name>
<feature type="chain" id="PRO_5045753922" evidence="1">
    <location>
        <begin position="28"/>
        <end position="62"/>
    </location>
</feature>
<organism evidence="2 3">
    <name type="scientific">Ruminococcus hominis</name>
    <dbReference type="NCBI Taxonomy" id="2763065"/>
    <lineage>
        <taxon>Bacteria</taxon>
        <taxon>Bacillati</taxon>
        <taxon>Bacillota</taxon>
        <taxon>Clostridia</taxon>
        <taxon>Eubacteriales</taxon>
        <taxon>Oscillospiraceae</taxon>
        <taxon>Ruminococcus</taxon>
    </lineage>
</organism>
<dbReference type="RefSeq" id="WP_186865213.1">
    <property type="nucleotide sequence ID" value="NZ_JACOPE010000001.1"/>
</dbReference>
<protein>
    <submittedName>
        <fullName evidence="2">Uncharacterized protein</fullName>
    </submittedName>
</protein>